<feature type="region of interest" description="Disordered" evidence="2">
    <location>
        <begin position="1"/>
        <end position="68"/>
    </location>
</feature>
<dbReference type="Proteomes" id="UP000636479">
    <property type="component" value="Unassembled WGS sequence"/>
</dbReference>
<evidence type="ECO:0000256" key="1">
    <source>
        <dbReference type="SAM" id="Coils"/>
    </source>
</evidence>
<feature type="coiled-coil region" evidence="1">
    <location>
        <begin position="261"/>
        <end position="295"/>
    </location>
</feature>
<feature type="coiled-coil region" evidence="1">
    <location>
        <begin position="509"/>
        <end position="550"/>
    </location>
</feature>
<dbReference type="GeneID" id="59339999"/>
<evidence type="ECO:0000256" key="2">
    <source>
        <dbReference type="SAM" id="MobiDB-lite"/>
    </source>
</evidence>
<dbReference type="EMBL" id="JACAZF010000001">
    <property type="protein sequence ID" value="KAF7315370.1"/>
    <property type="molecule type" value="Genomic_DNA"/>
</dbReference>
<evidence type="ECO:0000313" key="4">
    <source>
        <dbReference type="Proteomes" id="UP000636479"/>
    </source>
</evidence>
<sequence length="587" mass="67073">MFSKGPRFQPQAPSDVPGPNSYNLNQESQLTNYKRGAFLEKAERFRDQLEGEEGEASLPPAPQPTGDRYATLQRRVDDLERIHNEGKKAHRAEVERLKQELARSQKQATLLETRVQDLKKSATTDQAQLRELRVKLKTTETSVDLKKALKEETRGKDRTISELEQSVALEKKRREAAETELSLMRSSMESDRDSFQSQLWTLQLTESTLLTQLEQYQDLLARVATEYAHLDSTSLPKTLHDRLRHENGLLQLRNWRLGRRLANSQDQITELAELIRQKQDENAFLSRQVSDLEDECLFHRQLEPSLTLPEPLLDPLRDSITSIVEEQFHTALSNNRLYQASTSLLADAYRLLSEEAVLGYKLADAELKRGESLSKTLRDEAKQAREALQMEQEAAAQQLVKNAEIENKARAIVERAETMSLGDRRTIQQLTETVRKGRMTEEGLRSEIQSLTSAVAESEQFQAAYYSLSDEVKSLIARKELAEGEAEKLSKFNAEILSHNNPAQKIFYLDRVRRELAETKHKLALADIDLQSAKSENAELVSELETYTAIPMEGKPRTVVTRVTRPPLSMLNRSSRQPEMENFLYTK</sequence>
<gene>
    <name evidence="3" type="ORF">MIND_00051600</name>
</gene>
<name>A0A8H6TGK7_9AGAR</name>
<accession>A0A8H6TGK7</accession>
<feature type="coiled-coil region" evidence="1">
    <location>
        <begin position="87"/>
        <end position="121"/>
    </location>
</feature>
<dbReference type="RefSeq" id="XP_037225393.1">
    <property type="nucleotide sequence ID" value="XM_037357483.1"/>
</dbReference>
<dbReference type="OrthoDB" id="419631at2759"/>
<feature type="compositionally biased region" description="Basic and acidic residues" evidence="2">
    <location>
        <begin position="37"/>
        <end position="49"/>
    </location>
</feature>
<keyword evidence="4" id="KW-1185">Reference proteome</keyword>
<dbReference type="AlphaFoldDB" id="A0A8H6TGK7"/>
<reference evidence="3" key="1">
    <citation type="submission" date="2020-05" db="EMBL/GenBank/DDBJ databases">
        <title>Mycena genomes resolve the evolution of fungal bioluminescence.</title>
        <authorList>
            <person name="Tsai I.J."/>
        </authorList>
    </citation>
    <scope>NUCLEOTIDE SEQUENCE</scope>
    <source>
        <strain evidence="3">171206Taipei</strain>
    </source>
</reference>
<protein>
    <submittedName>
        <fullName evidence="3">Uncharacterized protein</fullName>
    </submittedName>
</protein>
<comment type="caution">
    <text evidence="3">The sequence shown here is derived from an EMBL/GenBank/DDBJ whole genome shotgun (WGS) entry which is preliminary data.</text>
</comment>
<keyword evidence="1" id="KW-0175">Coiled coil</keyword>
<feature type="coiled-coil region" evidence="1">
    <location>
        <begin position="367"/>
        <end position="398"/>
    </location>
</feature>
<feature type="compositionally biased region" description="Polar residues" evidence="2">
    <location>
        <begin position="20"/>
        <end position="32"/>
    </location>
</feature>
<organism evidence="3 4">
    <name type="scientific">Mycena indigotica</name>
    <dbReference type="NCBI Taxonomy" id="2126181"/>
    <lineage>
        <taxon>Eukaryota</taxon>
        <taxon>Fungi</taxon>
        <taxon>Dikarya</taxon>
        <taxon>Basidiomycota</taxon>
        <taxon>Agaricomycotina</taxon>
        <taxon>Agaricomycetes</taxon>
        <taxon>Agaricomycetidae</taxon>
        <taxon>Agaricales</taxon>
        <taxon>Marasmiineae</taxon>
        <taxon>Mycenaceae</taxon>
        <taxon>Mycena</taxon>
    </lineage>
</organism>
<evidence type="ECO:0000313" key="3">
    <source>
        <dbReference type="EMBL" id="KAF7315370.1"/>
    </source>
</evidence>
<proteinExistence type="predicted"/>